<comment type="function">
    <text evidence="5">5'-3' exonuclease acting preferentially on double-stranded DNA.</text>
</comment>
<keyword evidence="3 8" id="KW-0269">Exonuclease</keyword>
<dbReference type="InterPro" id="IPR020045">
    <property type="entry name" value="DNA_polI_H3TH"/>
</dbReference>
<dbReference type="CDD" id="cd09898">
    <property type="entry name" value="H3TH_53EXO"/>
    <property type="match status" value="1"/>
</dbReference>
<sequence length="292" mass="30449">MRVFLVDGTFELFRQFYGAQRHRSASSMGTAGVVGVLSSVLQLLEEGATHIGVATDHVIESFRNGLWPGYKTGAGIDPVLRSQFEPLELALEALGVTVWPMVDLEADDALASACAVCRDDPGCEQVVICTPDKDLAQCVVGAEVVQLDRIRKVILDEDAVLAKYGVLPASIPDWLALVGDSADGFPGLPGWGGKSAAAVIRRFGTLEAIPDDVTGWGGVGVRSAGALAATLASSRREALLFKRLATLVVDRSLLASATALRWPGPTSAFPGVAQALGAPALASRAESAAAGR</sequence>
<name>A0A6J4HS34_9ACTN</name>
<dbReference type="Pfam" id="PF02739">
    <property type="entry name" value="5_3_exonuc_N"/>
    <property type="match status" value="1"/>
</dbReference>
<dbReference type="InterPro" id="IPR038969">
    <property type="entry name" value="FEN"/>
</dbReference>
<evidence type="ECO:0000256" key="4">
    <source>
        <dbReference type="ARBA" id="ARBA00023125"/>
    </source>
</evidence>
<dbReference type="SMART" id="SM00279">
    <property type="entry name" value="HhH2"/>
    <property type="match status" value="1"/>
</dbReference>
<evidence type="ECO:0000313" key="8">
    <source>
        <dbReference type="EMBL" id="CAA9229561.1"/>
    </source>
</evidence>
<organism evidence="8">
    <name type="scientific">uncultured Acidimicrobiales bacterium</name>
    <dbReference type="NCBI Taxonomy" id="310071"/>
    <lineage>
        <taxon>Bacteria</taxon>
        <taxon>Bacillati</taxon>
        <taxon>Actinomycetota</taxon>
        <taxon>Acidimicrobiia</taxon>
        <taxon>Acidimicrobiales</taxon>
        <taxon>environmental samples</taxon>
    </lineage>
</organism>
<dbReference type="SUPFAM" id="SSF47807">
    <property type="entry name" value="5' to 3' exonuclease, C-terminal subdomain"/>
    <property type="match status" value="1"/>
</dbReference>
<evidence type="ECO:0000259" key="7">
    <source>
        <dbReference type="SMART" id="SM00475"/>
    </source>
</evidence>
<dbReference type="EMBL" id="CADCSZ010000069">
    <property type="protein sequence ID" value="CAA9229561.1"/>
    <property type="molecule type" value="Genomic_DNA"/>
</dbReference>
<gene>
    <name evidence="8" type="ORF">AVDCRST_MAG76-1153</name>
</gene>
<dbReference type="InterPro" id="IPR020046">
    <property type="entry name" value="5-3_exonucl_a-hlix_arch_N"/>
</dbReference>
<keyword evidence="2" id="KW-0378">Hydrolase</keyword>
<reference evidence="8" key="1">
    <citation type="submission" date="2020-02" db="EMBL/GenBank/DDBJ databases">
        <authorList>
            <person name="Meier V. D."/>
        </authorList>
    </citation>
    <scope>NUCLEOTIDE SEQUENCE</scope>
    <source>
        <strain evidence="8">AVDCRST_MAG76</strain>
    </source>
</reference>
<dbReference type="GO" id="GO:0017108">
    <property type="term" value="F:5'-flap endonuclease activity"/>
    <property type="evidence" value="ECO:0007669"/>
    <property type="project" value="InterPro"/>
</dbReference>
<protein>
    <recommendedName>
        <fullName evidence="6">5'-3' exonuclease</fullName>
    </recommendedName>
</protein>
<dbReference type="InterPro" id="IPR008918">
    <property type="entry name" value="HhH2"/>
</dbReference>
<dbReference type="CDD" id="cd09859">
    <property type="entry name" value="PIN_53EXO"/>
    <property type="match status" value="1"/>
</dbReference>
<dbReference type="Pfam" id="PF01367">
    <property type="entry name" value="5_3_exonuc"/>
    <property type="match status" value="1"/>
</dbReference>
<dbReference type="InterPro" id="IPR002421">
    <property type="entry name" value="5-3_exonuclease"/>
</dbReference>
<evidence type="ECO:0000256" key="3">
    <source>
        <dbReference type="ARBA" id="ARBA00022839"/>
    </source>
</evidence>
<proteinExistence type="predicted"/>
<dbReference type="InterPro" id="IPR029060">
    <property type="entry name" value="PIN-like_dom_sf"/>
</dbReference>
<evidence type="ECO:0000256" key="6">
    <source>
        <dbReference type="ARBA" id="ARBA00050026"/>
    </source>
</evidence>
<dbReference type="GO" id="GO:0003677">
    <property type="term" value="F:DNA binding"/>
    <property type="evidence" value="ECO:0007669"/>
    <property type="project" value="UniProtKB-KW"/>
</dbReference>
<evidence type="ECO:0000256" key="1">
    <source>
        <dbReference type="ARBA" id="ARBA00022722"/>
    </source>
</evidence>
<dbReference type="SUPFAM" id="SSF88723">
    <property type="entry name" value="PIN domain-like"/>
    <property type="match status" value="1"/>
</dbReference>
<dbReference type="SMART" id="SM00475">
    <property type="entry name" value="53EXOc"/>
    <property type="match status" value="1"/>
</dbReference>
<keyword evidence="4" id="KW-0238">DNA-binding</keyword>
<dbReference type="Gene3D" id="3.40.50.1010">
    <property type="entry name" value="5'-nuclease"/>
    <property type="match status" value="1"/>
</dbReference>
<accession>A0A6J4HS34</accession>
<dbReference type="AlphaFoldDB" id="A0A6J4HS34"/>
<feature type="domain" description="5'-3' exonuclease" evidence="7">
    <location>
        <begin position="1"/>
        <end position="263"/>
    </location>
</feature>
<dbReference type="GO" id="GO:0033567">
    <property type="term" value="P:DNA replication, Okazaki fragment processing"/>
    <property type="evidence" value="ECO:0007669"/>
    <property type="project" value="InterPro"/>
</dbReference>
<evidence type="ECO:0000256" key="5">
    <source>
        <dbReference type="ARBA" id="ARBA00049957"/>
    </source>
</evidence>
<dbReference type="PANTHER" id="PTHR42646:SF2">
    <property type="entry name" value="5'-3' EXONUCLEASE FAMILY PROTEIN"/>
    <property type="match status" value="1"/>
</dbReference>
<dbReference type="Gene3D" id="1.10.150.20">
    <property type="entry name" value="5' to 3' exonuclease, C-terminal subdomain"/>
    <property type="match status" value="1"/>
</dbReference>
<dbReference type="GO" id="GO:0008409">
    <property type="term" value="F:5'-3' exonuclease activity"/>
    <property type="evidence" value="ECO:0007669"/>
    <property type="project" value="InterPro"/>
</dbReference>
<dbReference type="PANTHER" id="PTHR42646">
    <property type="entry name" value="FLAP ENDONUCLEASE XNI"/>
    <property type="match status" value="1"/>
</dbReference>
<keyword evidence="1" id="KW-0540">Nuclease</keyword>
<evidence type="ECO:0000256" key="2">
    <source>
        <dbReference type="ARBA" id="ARBA00022801"/>
    </source>
</evidence>
<dbReference type="InterPro" id="IPR036279">
    <property type="entry name" value="5-3_exonuclease_C_sf"/>
</dbReference>